<accession>A0AAQ4FLD7</accession>
<evidence type="ECO:0000313" key="4">
    <source>
        <dbReference type="EMBL" id="KAK8787916.1"/>
    </source>
</evidence>
<dbReference type="PANTHER" id="PTHR11733:SF241">
    <property type="entry name" value="GH26575P-RELATED"/>
    <property type="match status" value="1"/>
</dbReference>
<dbReference type="SUPFAM" id="SSF55486">
    <property type="entry name" value="Metalloproteases ('zincins'), catalytic domain"/>
    <property type="match status" value="1"/>
</dbReference>
<keyword evidence="2" id="KW-0472">Membrane</keyword>
<comment type="similarity">
    <text evidence="1">Belongs to the peptidase M13 family.</text>
</comment>
<evidence type="ECO:0000256" key="1">
    <source>
        <dbReference type="ARBA" id="ARBA00007357"/>
    </source>
</evidence>
<dbReference type="Pfam" id="PF05649">
    <property type="entry name" value="Peptidase_M13_N"/>
    <property type="match status" value="1"/>
</dbReference>
<dbReference type="InterPro" id="IPR042089">
    <property type="entry name" value="Peptidase_M13_dom_2"/>
</dbReference>
<dbReference type="InterPro" id="IPR000718">
    <property type="entry name" value="Peptidase_M13"/>
</dbReference>
<evidence type="ECO:0000259" key="3">
    <source>
        <dbReference type="Pfam" id="PF05649"/>
    </source>
</evidence>
<keyword evidence="2" id="KW-0812">Transmembrane</keyword>
<proteinExistence type="inferred from homology"/>
<gene>
    <name evidence="4" type="ORF">V5799_022307</name>
</gene>
<organism evidence="4 5">
    <name type="scientific">Amblyomma americanum</name>
    <name type="common">Lone star tick</name>
    <dbReference type="NCBI Taxonomy" id="6943"/>
    <lineage>
        <taxon>Eukaryota</taxon>
        <taxon>Metazoa</taxon>
        <taxon>Ecdysozoa</taxon>
        <taxon>Arthropoda</taxon>
        <taxon>Chelicerata</taxon>
        <taxon>Arachnida</taxon>
        <taxon>Acari</taxon>
        <taxon>Parasitiformes</taxon>
        <taxon>Ixodida</taxon>
        <taxon>Ixodoidea</taxon>
        <taxon>Ixodidae</taxon>
        <taxon>Amblyomminae</taxon>
        <taxon>Amblyomma</taxon>
    </lineage>
</organism>
<keyword evidence="2" id="KW-1133">Transmembrane helix</keyword>
<dbReference type="PANTHER" id="PTHR11733">
    <property type="entry name" value="ZINC METALLOPROTEASE FAMILY M13 NEPRILYSIN-RELATED"/>
    <property type="match status" value="1"/>
</dbReference>
<dbReference type="Proteomes" id="UP001321473">
    <property type="component" value="Unassembled WGS sequence"/>
</dbReference>
<dbReference type="Gene3D" id="3.40.390.10">
    <property type="entry name" value="Collagenase (Catalytic Domain)"/>
    <property type="match status" value="1"/>
</dbReference>
<dbReference type="EMBL" id="JARKHS020001291">
    <property type="protein sequence ID" value="KAK8787916.1"/>
    <property type="molecule type" value="Genomic_DNA"/>
</dbReference>
<evidence type="ECO:0000313" key="5">
    <source>
        <dbReference type="Proteomes" id="UP001321473"/>
    </source>
</evidence>
<dbReference type="GO" id="GO:0005886">
    <property type="term" value="C:plasma membrane"/>
    <property type="evidence" value="ECO:0007669"/>
    <property type="project" value="TreeGrafter"/>
</dbReference>
<dbReference type="GO" id="GO:0004222">
    <property type="term" value="F:metalloendopeptidase activity"/>
    <property type="evidence" value="ECO:0007669"/>
    <property type="project" value="InterPro"/>
</dbReference>
<feature type="transmembrane region" description="Helical" evidence="2">
    <location>
        <begin position="12"/>
        <end position="38"/>
    </location>
</feature>
<protein>
    <recommendedName>
        <fullName evidence="3">Peptidase M13 N-terminal domain-containing protein</fullName>
    </recommendedName>
</protein>
<dbReference type="InterPro" id="IPR008753">
    <property type="entry name" value="Peptidase_M13_N"/>
</dbReference>
<dbReference type="GO" id="GO:0016485">
    <property type="term" value="P:protein processing"/>
    <property type="evidence" value="ECO:0007669"/>
    <property type="project" value="TreeGrafter"/>
</dbReference>
<evidence type="ECO:0000256" key="2">
    <source>
        <dbReference type="SAM" id="Phobius"/>
    </source>
</evidence>
<keyword evidence="5" id="KW-1185">Reference proteome</keyword>
<dbReference type="Gene3D" id="1.10.1380.10">
    <property type="entry name" value="Neutral endopeptidase , domain2"/>
    <property type="match status" value="1"/>
</dbReference>
<dbReference type="AlphaFoldDB" id="A0AAQ4FLD7"/>
<name>A0AAQ4FLD7_AMBAM</name>
<feature type="domain" description="Peptidase M13 N-terminal" evidence="3">
    <location>
        <begin position="67"/>
        <end position="412"/>
    </location>
</feature>
<comment type="caution">
    <text evidence="4">The sequence shown here is derived from an EMBL/GenBank/DDBJ whole genome shotgun (WGS) entry which is preliminary data.</text>
</comment>
<reference evidence="4 5" key="1">
    <citation type="journal article" date="2023" name="Arcadia Sci">
        <title>De novo assembly of a long-read Amblyomma americanum tick genome.</title>
        <authorList>
            <person name="Chou S."/>
            <person name="Poskanzer K.E."/>
            <person name="Rollins M."/>
            <person name="Thuy-Boun P.S."/>
        </authorList>
    </citation>
    <scope>NUCLEOTIDE SEQUENCE [LARGE SCALE GENOMIC DNA]</scope>
    <source>
        <strain evidence="4">F_SG_1</strain>
        <tissue evidence="4">Salivary glands</tissue>
    </source>
</reference>
<dbReference type="InterPro" id="IPR024079">
    <property type="entry name" value="MetalloPept_cat_dom_sf"/>
</dbReference>
<sequence>MADAKKHRTPFFCCYLLATSAVIAVGTAVCVTAIQILLARSAGPCTTDACRHDRDRLASVVDPSKAPCDDFYGFVCGGATSRPSGGTVLREVEMANLMRLNDSLIAYAGSKNAHAFRKLTTFYVSCYTAYREKHDLRATVHSFLRNLGVSVKVWLRAKNLEDLMDQVAYLSLHRNIPSFLWIRTEPSGLVFLQPALPFSRRLNAPVYEDIQRLLHDFVSVFDEITSQEERIFDLHVIHVRLQAVQITEEGLVVRVRQAFSFLSHKNMSLWLSAINKYLPKNSQLAPDSLMAIRNADLLGNLTRSLQASHWEVRNLYVLMTLLEAVVEWEYTRFRLVGLSNAAFETVYYCTSMSRSLMTKLWTAFVAHTLVNREQSARGIRDVVSVVTERFKDDFAAVAWQGETAKARTLQWLSVVRWNIPDERAFDTEVARESLAHVPEMGGSYFLNVGYLRLRASADAVDDGDQYAAEKPVVAYDFNRNTLTVTVGALVKPLYYSGAELYINVVSLGSLVAYQLWNAVVTHKPWARQPRSLYLWVLEQEAGCYVRSYRNVSEEAGSPDAFLKLELYSRVRALRTSLDASSGSLDMQIKKPAPEWPDVTQLQFFFIRYCSMMCSRQFFGLHHSLFCDIPVSSTVQFKRAFQCSRRDTLGSVDTCDVS</sequence>
<dbReference type="PROSITE" id="PS51885">
    <property type="entry name" value="NEPRILYSIN"/>
    <property type="match status" value="1"/>
</dbReference>